<keyword evidence="2" id="KW-1185">Reference proteome</keyword>
<accession>A0AAW1VFF0</accession>
<reference evidence="1 2" key="1">
    <citation type="journal article" date="2023" name="G3 (Bethesda)">
        <title>A chromosome-length genome assembly and annotation of blackberry (Rubus argutus, cv. 'Hillquist').</title>
        <authorList>
            <person name="Bruna T."/>
            <person name="Aryal R."/>
            <person name="Dudchenko O."/>
            <person name="Sargent D.J."/>
            <person name="Mead D."/>
            <person name="Buti M."/>
            <person name="Cavallini A."/>
            <person name="Hytonen T."/>
            <person name="Andres J."/>
            <person name="Pham M."/>
            <person name="Weisz D."/>
            <person name="Mascagni F."/>
            <person name="Usai G."/>
            <person name="Natali L."/>
            <person name="Bassil N."/>
            <person name="Fernandez G.E."/>
            <person name="Lomsadze A."/>
            <person name="Armour M."/>
            <person name="Olukolu B."/>
            <person name="Poorten T."/>
            <person name="Britton C."/>
            <person name="Davik J."/>
            <person name="Ashrafi H."/>
            <person name="Aiden E.L."/>
            <person name="Borodovsky M."/>
            <person name="Worthington M."/>
        </authorList>
    </citation>
    <scope>NUCLEOTIDE SEQUENCE [LARGE SCALE GENOMIC DNA]</scope>
    <source>
        <strain evidence="1">PI 553951</strain>
    </source>
</reference>
<protein>
    <recommendedName>
        <fullName evidence="3">Zinc finger BED domain-containing protein RICESLEEPER 2-like</fullName>
    </recommendedName>
</protein>
<sequence length="202" mass="23451">MVLAAHFIDSNWNLHKRILNFCVIANHRGNTIGKLIETCLNEWRIFKVLTITVDNASSNDTALTYVKNKLLGFNGCILNVKYVRSSPSRFDKFKQYALHERIEAKGLVLLDVPTRWNSTYLMLETALKFKKAFERMEDDDDAYLTYFLDDVKKLGPPTSADWENARVFIKFLNIFYDATLKFSGSLVVTSTFHFHEMFTHSF</sequence>
<evidence type="ECO:0000313" key="1">
    <source>
        <dbReference type="EMBL" id="KAK9901918.1"/>
    </source>
</evidence>
<name>A0AAW1VFF0_RUBAR</name>
<dbReference type="Proteomes" id="UP001457282">
    <property type="component" value="Unassembled WGS sequence"/>
</dbReference>
<organism evidence="1 2">
    <name type="scientific">Rubus argutus</name>
    <name type="common">Southern blackberry</name>
    <dbReference type="NCBI Taxonomy" id="59490"/>
    <lineage>
        <taxon>Eukaryota</taxon>
        <taxon>Viridiplantae</taxon>
        <taxon>Streptophyta</taxon>
        <taxon>Embryophyta</taxon>
        <taxon>Tracheophyta</taxon>
        <taxon>Spermatophyta</taxon>
        <taxon>Magnoliopsida</taxon>
        <taxon>eudicotyledons</taxon>
        <taxon>Gunneridae</taxon>
        <taxon>Pentapetalae</taxon>
        <taxon>rosids</taxon>
        <taxon>fabids</taxon>
        <taxon>Rosales</taxon>
        <taxon>Rosaceae</taxon>
        <taxon>Rosoideae</taxon>
        <taxon>Rosoideae incertae sedis</taxon>
        <taxon>Rubus</taxon>
    </lineage>
</organism>
<proteinExistence type="predicted"/>
<dbReference type="InterPro" id="IPR012337">
    <property type="entry name" value="RNaseH-like_sf"/>
</dbReference>
<dbReference type="SUPFAM" id="SSF53098">
    <property type="entry name" value="Ribonuclease H-like"/>
    <property type="match status" value="1"/>
</dbReference>
<gene>
    <name evidence="1" type="ORF">M0R45_001852</name>
</gene>
<dbReference type="PANTHER" id="PTHR46481:SF2">
    <property type="entry name" value="BED-TYPE DOMAIN-CONTAINING PROTEIN"/>
    <property type="match status" value="1"/>
</dbReference>
<dbReference type="InterPro" id="IPR052035">
    <property type="entry name" value="ZnF_BED_domain_contain"/>
</dbReference>
<dbReference type="AlphaFoldDB" id="A0AAW1VFF0"/>
<evidence type="ECO:0000313" key="2">
    <source>
        <dbReference type="Proteomes" id="UP001457282"/>
    </source>
</evidence>
<dbReference type="PANTHER" id="PTHR46481">
    <property type="entry name" value="ZINC FINGER BED DOMAIN-CONTAINING PROTEIN 4"/>
    <property type="match status" value="1"/>
</dbReference>
<comment type="caution">
    <text evidence="1">The sequence shown here is derived from an EMBL/GenBank/DDBJ whole genome shotgun (WGS) entry which is preliminary data.</text>
</comment>
<evidence type="ECO:0008006" key="3">
    <source>
        <dbReference type="Google" id="ProtNLM"/>
    </source>
</evidence>
<dbReference type="EMBL" id="JBEDUW010000271">
    <property type="protein sequence ID" value="KAK9901918.1"/>
    <property type="molecule type" value="Genomic_DNA"/>
</dbReference>